<evidence type="ECO:0000313" key="2">
    <source>
        <dbReference type="EMBL" id="RRD71145.1"/>
    </source>
</evidence>
<geneLocation type="plasmid" evidence="4 6">
    <name>pS7-S3K40-1</name>
</geneLocation>
<reference evidence="3" key="3">
    <citation type="submission" date="2019-06" db="EMBL/GenBank/DDBJ databases">
        <authorList>
            <consortium name="Pathogen Informatics"/>
        </authorList>
    </citation>
    <scope>NUCLEOTIDE SEQUENCE [LARGE SCALE GENOMIC DNA]</scope>
    <source>
        <strain evidence="3">VRES-hospital6495150</strain>
        <plasmid evidence="3">1</plasmid>
    </source>
</reference>
<reference evidence="1" key="4">
    <citation type="submission" date="2019-09" db="EMBL/GenBank/DDBJ databases">
        <authorList>
            <consortium name="NCBI Pathogen Detection Project"/>
        </authorList>
    </citation>
    <scope>NUCLEOTIDE SEQUENCE</scope>
    <source>
        <strain evidence="1">EC00605</strain>
    </source>
</reference>
<sequence length="64" mass="6774">MAEAADADHPLPVGTQLIGEAAAARLAEKNVLLTPSGRASALAFMMTLRADRRYKDAQPLPLVT</sequence>
<dbReference type="Proteomes" id="UP001180189">
    <property type="component" value="Plasmid pS7-S3K40-1"/>
</dbReference>
<dbReference type="EMBL" id="DABGZR010000060">
    <property type="protein sequence ID" value="HAJ0998684.1"/>
    <property type="molecule type" value="Genomic_DNA"/>
</dbReference>
<dbReference type="AlphaFoldDB" id="A0A067HK37"/>
<evidence type="ECO:0000313" key="3">
    <source>
        <dbReference type="EMBL" id="VUD38815.1"/>
    </source>
</evidence>
<evidence type="ECO:0000313" key="4">
    <source>
        <dbReference type="EMBL" id="WLM98647.1"/>
    </source>
</evidence>
<geneLocation type="plasmid" evidence="3">
    <name>1</name>
</geneLocation>
<keyword evidence="3" id="KW-0614">Plasmid</keyword>
<dbReference type="Proteomes" id="UP000271008">
    <property type="component" value="Unassembled WGS sequence"/>
</dbReference>
<gene>
    <name evidence="2" type="ORF">EIA08_25035</name>
    <name evidence="1" type="ORF">HL601_24480</name>
    <name evidence="4" type="ORF">OGM49_26155</name>
    <name evidence="3" type="ORF">SAMEA4370330_00139</name>
</gene>
<accession>A0A067HK37</accession>
<reference evidence="4" key="5">
    <citation type="journal article" date="2023" name="Microorganisms">
        <title>Comparative Genomic Analysis of ST131 Subclade C2 of ESBL-Producing E. coli Isolates from Patients with Recurrent and Sporadic Urinary Tract Infections.</title>
        <authorList>
            <person name="Jaen-Luchoro D."/>
            <person name="Kahnamouei A."/>
            <person name="Yazdanshenas S."/>
            <person name="Lindblom A."/>
            <person name="Samuelsson E."/>
            <person name="Ahren C."/>
            <person name="Karami N."/>
        </authorList>
    </citation>
    <scope>NUCLEOTIDE SEQUENCE</scope>
    <source>
        <strain evidence="4">S7</strain>
        <plasmid evidence="4 6">pS7-S3K40-1</plasmid>
    </source>
</reference>
<evidence type="ECO:0000313" key="5">
    <source>
        <dbReference type="Proteomes" id="UP000271008"/>
    </source>
</evidence>
<dbReference type="EMBL" id="RQTU01000051">
    <property type="protein sequence ID" value="RRD71145.1"/>
    <property type="molecule type" value="Genomic_DNA"/>
</dbReference>
<protein>
    <submittedName>
        <fullName evidence="1">Uncharacterized protein</fullName>
    </submittedName>
</protein>
<name>A0A067HK37_ECOLX</name>
<reference evidence="1" key="1">
    <citation type="journal article" date="2018" name="Genome Biol.">
        <title>SKESA: strategic k-mer extension for scrupulous assemblies.</title>
        <authorList>
            <person name="Souvorov A."/>
            <person name="Agarwala R."/>
            <person name="Lipman D.J."/>
        </authorList>
    </citation>
    <scope>NUCLEOTIDE SEQUENCE [LARGE SCALE GENOMIC DNA]</scope>
    <source>
        <strain evidence="1">EC00605</strain>
    </source>
</reference>
<dbReference type="EMBL" id="LR595886">
    <property type="protein sequence ID" value="VUD38815.1"/>
    <property type="molecule type" value="Genomic_DNA"/>
</dbReference>
<reference evidence="2 5" key="2">
    <citation type="submission" date="2018-11" db="EMBL/GenBank/DDBJ databases">
        <title>Enterobacteriaceae from Patient.</title>
        <authorList>
            <person name="Shen C."/>
            <person name="Yang Y."/>
            <person name="Tian G."/>
        </authorList>
    </citation>
    <scope>NUCLEOTIDE SEQUENCE [LARGE SCALE GENOMIC DNA]</scope>
    <source>
        <strain evidence="2 5">GBGD28</strain>
    </source>
</reference>
<proteinExistence type="predicted"/>
<dbReference type="EMBL" id="CP107129">
    <property type="protein sequence ID" value="WLM98647.1"/>
    <property type="molecule type" value="Genomic_DNA"/>
</dbReference>
<organism evidence="1">
    <name type="scientific">Escherichia coli</name>
    <dbReference type="NCBI Taxonomy" id="562"/>
    <lineage>
        <taxon>Bacteria</taxon>
        <taxon>Pseudomonadati</taxon>
        <taxon>Pseudomonadota</taxon>
        <taxon>Gammaproteobacteria</taxon>
        <taxon>Enterobacterales</taxon>
        <taxon>Enterobacteriaceae</taxon>
        <taxon>Escherichia</taxon>
    </lineage>
</organism>
<evidence type="ECO:0000313" key="1">
    <source>
        <dbReference type="EMBL" id="HAJ0998684.1"/>
    </source>
</evidence>
<evidence type="ECO:0000313" key="6">
    <source>
        <dbReference type="Proteomes" id="UP001180189"/>
    </source>
</evidence>